<comment type="catalytic activity">
    <reaction evidence="1">
        <text>ATP + protein L-histidine = ADP + protein N-phospho-L-histidine.</text>
        <dbReference type="EC" id="2.7.13.3"/>
    </reaction>
</comment>
<dbReference type="Gene3D" id="1.10.287.130">
    <property type="match status" value="1"/>
</dbReference>
<dbReference type="PANTHER" id="PTHR43711">
    <property type="entry name" value="TWO-COMPONENT HISTIDINE KINASE"/>
    <property type="match status" value="1"/>
</dbReference>
<dbReference type="PROSITE" id="PS50109">
    <property type="entry name" value="HIS_KIN"/>
    <property type="match status" value="1"/>
</dbReference>
<dbReference type="CDD" id="cd00082">
    <property type="entry name" value="HisKA"/>
    <property type="match status" value="1"/>
</dbReference>
<feature type="repeat" description="TPR" evidence="7">
    <location>
        <begin position="239"/>
        <end position="272"/>
    </location>
</feature>
<dbReference type="Pfam" id="PF13374">
    <property type="entry name" value="TPR_10"/>
    <property type="match status" value="1"/>
</dbReference>
<dbReference type="SUPFAM" id="SSF47384">
    <property type="entry name" value="Homodimeric domain of signal transducing histidine kinase"/>
    <property type="match status" value="1"/>
</dbReference>
<dbReference type="CDD" id="cd16922">
    <property type="entry name" value="HATPase_EvgS-ArcB-TorS-like"/>
    <property type="match status" value="1"/>
</dbReference>
<evidence type="ECO:0000256" key="2">
    <source>
        <dbReference type="ARBA" id="ARBA00012438"/>
    </source>
</evidence>
<dbReference type="SUPFAM" id="SSF48452">
    <property type="entry name" value="TPR-like"/>
    <property type="match status" value="2"/>
</dbReference>
<keyword evidence="7" id="KW-0802">TPR repeat</keyword>
<keyword evidence="3" id="KW-0597">Phosphoprotein</keyword>
<evidence type="ECO:0000256" key="1">
    <source>
        <dbReference type="ARBA" id="ARBA00000085"/>
    </source>
</evidence>
<protein>
    <recommendedName>
        <fullName evidence="2">histidine kinase</fullName>
        <ecNumber evidence="2">2.7.13.3</ecNumber>
    </recommendedName>
</protein>
<evidence type="ECO:0000256" key="8">
    <source>
        <dbReference type="SAM" id="Phobius"/>
    </source>
</evidence>
<dbReference type="PROSITE" id="PS50293">
    <property type="entry name" value="TPR_REGION"/>
    <property type="match status" value="1"/>
</dbReference>
<feature type="repeat" description="TPR" evidence="7">
    <location>
        <begin position="119"/>
        <end position="152"/>
    </location>
</feature>
<evidence type="ECO:0000313" key="10">
    <source>
        <dbReference type="EMBL" id="SNR54156.1"/>
    </source>
</evidence>
<dbReference type="InterPro" id="IPR005467">
    <property type="entry name" value="His_kinase_dom"/>
</dbReference>
<dbReference type="PROSITE" id="PS50005">
    <property type="entry name" value="TPR"/>
    <property type="match status" value="3"/>
</dbReference>
<dbReference type="InterPro" id="IPR019734">
    <property type="entry name" value="TPR_rpt"/>
</dbReference>
<organism evidence="10 11">
    <name type="scientific">Lutibacter flavus</name>
    <dbReference type="NCBI Taxonomy" id="691689"/>
    <lineage>
        <taxon>Bacteria</taxon>
        <taxon>Pseudomonadati</taxon>
        <taxon>Bacteroidota</taxon>
        <taxon>Flavobacteriia</taxon>
        <taxon>Flavobacteriales</taxon>
        <taxon>Flavobacteriaceae</taxon>
        <taxon>Lutibacter</taxon>
    </lineage>
</organism>
<keyword evidence="6" id="KW-0902">Two-component regulatory system</keyword>
<dbReference type="InterPro" id="IPR036097">
    <property type="entry name" value="HisK_dim/P_sf"/>
</dbReference>
<gene>
    <name evidence="10" type="ORF">SAMN04488111_1598</name>
</gene>
<evidence type="ECO:0000256" key="7">
    <source>
        <dbReference type="PROSITE-ProRule" id="PRU00339"/>
    </source>
</evidence>
<feature type="repeat" description="TPR" evidence="7">
    <location>
        <begin position="159"/>
        <end position="192"/>
    </location>
</feature>
<keyword evidence="8" id="KW-0472">Membrane</keyword>
<keyword evidence="8" id="KW-1133">Transmembrane helix</keyword>
<evidence type="ECO:0000259" key="9">
    <source>
        <dbReference type="PROSITE" id="PS50109"/>
    </source>
</evidence>
<evidence type="ECO:0000256" key="3">
    <source>
        <dbReference type="ARBA" id="ARBA00022553"/>
    </source>
</evidence>
<dbReference type="EMBL" id="FZNX01000002">
    <property type="protein sequence ID" value="SNR54156.1"/>
    <property type="molecule type" value="Genomic_DNA"/>
</dbReference>
<dbReference type="GO" id="GO:0000155">
    <property type="term" value="F:phosphorelay sensor kinase activity"/>
    <property type="evidence" value="ECO:0007669"/>
    <property type="project" value="InterPro"/>
</dbReference>
<feature type="transmembrane region" description="Helical" evidence="8">
    <location>
        <begin position="397"/>
        <end position="416"/>
    </location>
</feature>
<dbReference type="InterPro" id="IPR004358">
    <property type="entry name" value="Sig_transdc_His_kin-like_C"/>
</dbReference>
<name>A0A238X583_9FLAO</name>
<keyword evidence="4" id="KW-0808">Transferase</keyword>
<keyword evidence="5 10" id="KW-0418">Kinase</keyword>
<dbReference type="Gene3D" id="3.30.565.10">
    <property type="entry name" value="Histidine kinase-like ATPase, C-terminal domain"/>
    <property type="match status" value="1"/>
</dbReference>
<evidence type="ECO:0000256" key="5">
    <source>
        <dbReference type="ARBA" id="ARBA00022777"/>
    </source>
</evidence>
<keyword evidence="11" id="KW-1185">Reference proteome</keyword>
<dbReference type="InterPro" id="IPR003661">
    <property type="entry name" value="HisK_dim/P_dom"/>
</dbReference>
<dbReference type="Proteomes" id="UP000198412">
    <property type="component" value="Unassembled WGS sequence"/>
</dbReference>
<dbReference type="InterPro" id="IPR011990">
    <property type="entry name" value="TPR-like_helical_dom_sf"/>
</dbReference>
<dbReference type="OrthoDB" id="1522078at2"/>
<dbReference type="FunFam" id="3.30.565.10:FF:000006">
    <property type="entry name" value="Sensor histidine kinase WalK"/>
    <property type="match status" value="1"/>
</dbReference>
<proteinExistence type="predicted"/>
<dbReference type="SMART" id="SM00387">
    <property type="entry name" value="HATPase_c"/>
    <property type="match status" value="1"/>
</dbReference>
<dbReference type="Pfam" id="PF13181">
    <property type="entry name" value="TPR_8"/>
    <property type="match status" value="1"/>
</dbReference>
<dbReference type="Pfam" id="PF13424">
    <property type="entry name" value="TPR_12"/>
    <property type="match status" value="2"/>
</dbReference>
<dbReference type="InterPro" id="IPR050736">
    <property type="entry name" value="Sensor_HK_Regulatory"/>
</dbReference>
<reference evidence="11" key="1">
    <citation type="submission" date="2017-06" db="EMBL/GenBank/DDBJ databases">
        <authorList>
            <person name="Varghese N."/>
            <person name="Submissions S."/>
        </authorList>
    </citation>
    <scope>NUCLEOTIDE SEQUENCE [LARGE SCALE GENOMIC DNA]</scope>
    <source>
        <strain evidence="11">DSM 27993</strain>
    </source>
</reference>
<dbReference type="InterPro" id="IPR003594">
    <property type="entry name" value="HATPase_dom"/>
</dbReference>
<evidence type="ECO:0000256" key="4">
    <source>
        <dbReference type="ARBA" id="ARBA00022679"/>
    </source>
</evidence>
<dbReference type="PRINTS" id="PR00344">
    <property type="entry name" value="BCTRLSENSOR"/>
</dbReference>
<dbReference type="Pfam" id="PF00512">
    <property type="entry name" value="HisKA"/>
    <property type="match status" value="1"/>
</dbReference>
<dbReference type="AlphaFoldDB" id="A0A238X583"/>
<accession>A0A238X583</accession>
<dbReference type="PANTHER" id="PTHR43711:SF31">
    <property type="entry name" value="HISTIDINE KINASE"/>
    <property type="match status" value="1"/>
</dbReference>
<dbReference type="InterPro" id="IPR036890">
    <property type="entry name" value="HATPase_C_sf"/>
</dbReference>
<keyword evidence="8" id="KW-0812">Transmembrane</keyword>
<feature type="domain" description="Histidine kinase" evidence="9">
    <location>
        <begin position="449"/>
        <end position="670"/>
    </location>
</feature>
<dbReference type="Gene3D" id="1.25.40.10">
    <property type="entry name" value="Tetratricopeptide repeat domain"/>
    <property type="match status" value="2"/>
</dbReference>
<dbReference type="SUPFAM" id="SSF55874">
    <property type="entry name" value="ATPase domain of HSP90 chaperone/DNA topoisomerase II/histidine kinase"/>
    <property type="match status" value="1"/>
</dbReference>
<dbReference type="RefSeq" id="WP_089377905.1">
    <property type="nucleotide sequence ID" value="NZ_FZNX01000002.1"/>
</dbReference>
<dbReference type="EC" id="2.7.13.3" evidence="2"/>
<dbReference type="Pfam" id="PF02518">
    <property type="entry name" value="HATPase_c"/>
    <property type="match status" value="1"/>
</dbReference>
<evidence type="ECO:0000256" key="6">
    <source>
        <dbReference type="ARBA" id="ARBA00023012"/>
    </source>
</evidence>
<sequence>MTKYIYFIFLLISVNIVYCQGYKDIELNKLNTSKNDTLKIQVLIDKGDEYYRTYPDTAYTFYKQALDLSKETNSIKNEATCLLRIGNFLNYKEEYKNSLEYYLKSIELYRSIDDDRGVADAYYYIGESFSYLSSYDKSFEYYFKSLDIYKKINEKYGEADVYIQFGNAYYNQNAYEKAEVYFLKAHEIYCDLDSKEGLATSSINMGNVIADQGRIDEGMVYYLKSIELCEELNDFEGIAINYTNIGDCYFVSGEYEKALEYFNKSIELSKRFQYKSLDPLNYANIAVTYLQLKKYRKAILYSNKSLESSKHVSWKYKEYNNHDYLSTAYEALEDYKSAYKNQKIFRKYTDSIATIKEVEELDKLEVLYELENQEKQIGLLTKNEEARKLELINQKKLNTFLVVLSLLFLILTFLLVRQRKERKKAYSLLAIEKEKVEESDHLKSAFLANMSHEIRTPMNAIMGFSSFLKNPDLEPVKRDRFVDIINNSGERLMTIINDIIDISKIESNQLKVDVQEVNVKSTLKEIIEIQKNSNIDLIKKDIKLSLAVPLYQEDLIIKTDQNRFIQIINNLVNNAIKFTDEGFVEVGCKILKINNKPHVEFYVKDTGCGISKNKFEIIFDRFSQAGENNFKEGNGLGLSICKGLVTLLGGKIWLESEKGVGTTFYFNLPY</sequence>
<dbReference type="SMART" id="SM00388">
    <property type="entry name" value="HisKA"/>
    <property type="match status" value="1"/>
</dbReference>
<dbReference type="SMART" id="SM00028">
    <property type="entry name" value="TPR"/>
    <property type="match status" value="6"/>
</dbReference>
<evidence type="ECO:0000313" key="11">
    <source>
        <dbReference type="Proteomes" id="UP000198412"/>
    </source>
</evidence>